<dbReference type="Proteomes" id="UP001596074">
    <property type="component" value="Unassembled WGS sequence"/>
</dbReference>
<evidence type="ECO:0000256" key="1">
    <source>
        <dbReference type="ARBA" id="ARBA00023002"/>
    </source>
</evidence>
<dbReference type="InterPro" id="IPR020471">
    <property type="entry name" value="AKR"/>
</dbReference>
<dbReference type="InterPro" id="IPR023210">
    <property type="entry name" value="NADP_OxRdtase_dom"/>
</dbReference>
<dbReference type="PANTHER" id="PTHR43364:SF4">
    <property type="entry name" value="NAD(P)-LINKED OXIDOREDUCTASE SUPERFAMILY PROTEIN"/>
    <property type="match status" value="1"/>
</dbReference>
<feature type="region of interest" description="Disordered" evidence="4">
    <location>
        <begin position="1"/>
        <end position="21"/>
    </location>
</feature>
<feature type="DNA-binding region" description="H-T-H motif" evidence="3">
    <location>
        <begin position="44"/>
        <end position="63"/>
    </location>
</feature>
<dbReference type="RefSeq" id="WP_378290838.1">
    <property type="nucleotide sequence ID" value="NZ_JBHSON010000117.1"/>
</dbReference>
<evidence type="ECO:0000256" key="3">
    <source>
        <dbReference type="PROSITE-ProRule" id="PRU00335"/>
    </source>
</evidence>
<dbReference type="InterPro" id="IPR039536">
    <property type="entry name" value="TetR_C_Proteobacteria"/>
</dbReference>
<dbReference type="SUPFAM" id="SSF46689">
    <property type="entry name" value="Homeodomain-like"/>
    <property type="match status" value="1"/>
</dbReference>
<feature type="domain" description="HTH tetR-type" evidence="5">
    <location>
        <begin position="21"/>
        <end position="81"/>
    </location>
</feature>
<dbReference type="InterPro" id="IPR050523">
    <property type="entry name" value="AKR_Detox_Biosynth"/>
</dbReference>
<dbReference type="PRINTS" id="PR00455">
    <property type="entry name" value="HTHTETR"/>
</dbReference>
<evidence type="ECO:0000313" key="6">
    <source>
        <dbReference type="EMBL" id="MFC5753626.1"/>
    </source>
</evidence>
<sequence length="499" mass="54307">MDSSANGERSRAGRPTSSQAARLADRLRRAAVNTFLEHGYDGTTMEAVAQAAGITKSTLYARYPDKRTLFMAVSSWALTRQERHDRVPEPLPGDLAAALTVIARSIVARSVDPDIVRLSRMAIAESERFPEFAANTQAVTWSPRIRVIMELIRRHERAGTVAVRDVEMAAEQFFAMVGAMPSWLAAHGVHRTPEVEEQHIGHAVELFLNGLLVRGSRAPAPAPVPSGRTEVRPLGRGGPLVSRLALGTAAFGTRDCDERTAARLVHRYLDAGGNVIDTSGRVPEEICGRVLGQRRSEVVLATRPADEHAGNGRRRIIAACEASLRRLQTDHIDLYQLGSDDPATPLEETIDALDGLVRAGKVLYIGVADFPAYRLMKALSVSDRQEKARFVSLRSRYDLKARTLEREHLPLLEEEGVGLITDGPPAIDDAPVREAAAALGCTTARLSLAWQLTRPPVTATIIDARTIADLEDALAAPNLQIPTDIEAALDRFPSHPPFG</sequence>
<accession>A0ABW1AGA6</accession>
<protein>
    <submittedName>
        <fullName evidence="6">Aldo/keto reductase</fullName>
    </submittedName>
</protein>
<comment type="caution">
    <text evidence="6">The sequence shown here is derived from an EMBL/GenBank/DDBJ whole genome shotgun (WGS) entry which is preliminary data.</text>
</comment>
<organism evidence="6 7">
    <name type="scientific">Actinomadura rugatobispora</name>
    <dbReference type="NCBI Taxonomy" id="1994"/>
    <lineage>
        <taxon>Bacteria</taxon>
        <taxon>Bacillati</taxon>
        <taxon>Actinomycetota</taxon>
        <taxon>Actinomycetes</taxon>
        <taxon>Streptosporangiales</taxon>
        <taxon>Thermomonosporaceae</taxon>
        <taxon>Actinomadura</taxon>
    </lineage>
</organism>
<reference evidence="7" key="1">
    <citation type="journal article" date="2019" name="Int. J. Syst. Evol. Microbiol.">
        <title>The Global Catalogue of Microorganisms (GCM) 10K type strain sequencing project: providing services to taxonomists for standard genome sequencing and annotation.</title>
        <authorList>
            <consortium name="The Broad Institute Genomics Platform"/>
            <consortium name="The Broad Institute Genome Sequencing Center for Infectious Disease"/>
            <person name="Wu L."/>
            <person name="Ma J."/>
        </authorList>
    </citation>
    <scope>NUCLEOTIDE SEQUENCE [LARGE SCALE GENOMIC DNA]</scope>
    <source>
        <strain evidence="7">KCTC 42087</strain>
    </source>
</reference>
<evidence type="ECO:0000313" key="7">
    <source>
        <dbReference type="Proteomes" id="UP001596074"/>
    </source>
</evidence>
<dbReference type="PROSITE" id="PS50977">
    <property type="entry name" value="HTH_TETR_2"/>
    <property type="match status" value="1"/>
</dbReference>
<dbReference type="Pfam" id="PF00440">
    <property type="entry name" value="TetR_N"/>
    <property type="match status" value="1"/>
</dbReference>
<dbReference type="Gene3D" id="3.20.20.100">
    <property type="entry name" value="NADP-dependent oxidoreductase domain"/>
    <property type="match status" value="1"/>
</dbReference>
<keyword evidence="2 3" id="KW-0238">DNA-binding</keyword>
<evidence type="ECO:0000256" key="2">
    <source>
        <dbReference type="ARBA" id="ARBA00023125"/>
    </source>
</evidence>
<keyword evidence="7" id="KW-1185">Reference proteome</keyword>
<evidence type="ECO:0000259" key="5">
    <source>
        <dbReference type="PROSITE" id="PS50977"/>
    </source>
</evidence>
<dbReference type="Gene3D" id="1.10.357.10">
    <property type="entry name" value="Tetracycline Repressor, domain 2"/>
    <property type="match status" value="1"/>
</dbReference>
<dbReference type="InterPro" id="IPR009057">
    <property type="entry name" value="Homeodomain-like_sf"/>
</dbReference>
<evidence type="ECO:0000256" key="4">
    <source>
        <dbReference type="SAM" id="MobiDB-lite"/>
    </source>
</evidence>
<dbReference type="Pfam" id="PF14246">
    <property type="entry name" value="TetR_C_7"/>
    <property type="match status" value="1"/>
</dbReference>
<gene>
    <name evidence="6" type="ORF">ACFPZN_49090</name>
</gene>
<dbReference type="InterPro" id="IPR036271">
    <property type="entry name" value="Tet_transcr_reg_TetR-rel_C_sf"/>
</dbReference>
<dbReference type="PRINTS" id="PR00069">
    <property type="entry name" value="ALDKETRDTASE"/>
</dbReference>
<dbReference type="Gene3D" id="1.10.10.60">
    <property type="entry name" value="Homeodomain-like"/>
    <property type="match status" value="1"/>
</dbReference>
<keyword evidence="1" id="KW-0560">Oxidoreductase</keyword>
<dbReference type="SUPFAM" id="SSF51430">
    <property type="entry name" value="NAD(P)-linked oxidoreductase"/>
    <property type="match status" value="1"/>
</dbReference>
<name>A0ABW1AGA6_9ACTN</name>
<dbReference type="EMBL" id="JBHSON010000117">
    <property type="protein sequence ID" value="MFC5753626.1"/>
    <property type="molecule type" value="Genomic_DNA"/>
</dbReference>
<dbReference type="PANTHER" id="PTHR43364">
    <property type="entry name" value="NADH-SPECIFIC METHYLGLYOXAL REDUCTASE-RELATED"/>
    <property type="match status" value="1"/>
</dbReference>
<proteinExistence type="predicted"/>
<dbReference type="InterPro" id="IPR001647">
    <property type="entry name" value="HTH_TetR"/>
</dbReference>
<dbReference type="SUPFAM" id="SSF48498">
    <property type="entry name" value="Tetracyclin repressor-like, C-terminal domain"/>
    <property type="match status" value="1"/>
</dbReference>
<dbReference type="InterPro" id="IPR036812">
    <property type="entry name" value="NAD(P)_OxRdtase_dom_sf"/>
</dbReference>
<dbReference type="Pfam" id="PF00248">
    <property type="entry name" value="Aldo_ket_red"/>
    <property type="match status" value="1"/>
</dbReference>